<dbReference type="Proteomes" id="UP001139646">
    <property type="component" value="Unassembled WGS sequence"/>
</dbReference>
<name>A0ABS9WXL3_9GAMM</name>
<dbReference type="RefSeq" id="WP_242283684.1">
    <property type="nucleotide sequence ID" value="NZ_JAKKSL010000001.1"/>
</dbReference>
<proteinExistence type="predicted"/>
<organism evidence="1 2">
    <name type="scientific">Colwellia maritima</name>
    <dbReference type="NCBI Taxonomy" id="2912588"/>
    <lineage>
        <taxon>Bacteria</taxon>
        <taxon>Pseudomonadati</taxon>
        <taxon>Pseudomonadota</taxon>
        <taxon>Gammaproteobacteria</taxon>
        <taxon>Alteromonadales</taxon>
        <taxon>Colwelliaceae</taxon>
        <taxon>Colwellia</taxon>
    </lineage>
</organism>
<keyword evidence="2" id="KW-1185">Reference proteome</keyword>
<dbReference type="EMBL" id="JAKKSL010000001">
    <property type="protein sequence ID" value="MCI2282738.1"/>
    <property type="molecule type" value="Genomic_DNA"/>
</dbReference>
<evidence type="ECO:0000313" key="2">
    <source>
        <dbReference type="Proteomes" id="UP001139646"/>
    </source>
</evidence>
<reference evidence="1" key="1">
    <citation type="submission" date="2022-01" db="EMBL/GenBank/DDBJ databases">
        <title>Colwellia maritima, isolated from seawater.</title>
        <authorList>
            <person name="Kristyanto S."/>
            <person name="Jung J."/>
            <person name="Jeon C.O."/>
        </authorList>
    </citation>
    <scope>NUCLEOTIDE SEQUENCE</scope>
    <source>
        <strain evidence="1">MSW7</strain>
    </source>
</reference>
<protein>
    <submittedName>
        <fullName evidence="1">Uncharacterized protein</fullName>
    </submittedName>
</protein>
<comment type="caution">
    <text evidence="1">The sequence shown here is derived from an EMBL/GenBank/DDBJ whole genome shotgun (WGS) entry which is preliminary data.</text>
</comment>
<gene>
    <name evidence="1" type="ORF">L3081_04100</name>
</gene>
<accession>A0ABS9WXL3</accession>
<evidence type="ECO:0000313" key="1">
    <source>
        <dbReference type="EMBL" id="MCI2282738.1"/>
    </source>
</evidence>
<sequence>MAKVLKHQTHYTRQTQVLISKAYGRSVHNDSILENAISYFDHHEFIASNVPESAESEALNKLQQKERQGHLQEVCNGILELAEGDSFEESNRKSAQLLGTIQLLSPTEGKKVAENNERCKAIYKAILSLRLLDRLLLNNEINEPYILKVLAELDGKSFVEFDADARLRFTNLVKVPLIMAALLQDIGHNHTHAQTILRGADGNQDPHRTLPIEERKKLLQINHKQTLDYITNGVGIPSYTGNSKPERNQFVIDEQLKHQFIKTLIKSSFKAKQGVGNLLKVPQIYVSIILSTKDNYNYKVLPKVFQVLNKNAEIGACSQKVVDTLYEIVGMFPQGYGVIYMPEDENGHQAECYEYAIVNRLYPKHPEQPHCRITTRKLTFIGYGHNIVVKKQNNLYFPHMAKKVASLSKERLNEILELLSSNYQERQQLDLLPRCWHANEFFSVKTHQKLWNRSDNG</sequence>